<sequence length="91" mass="9909">MPWRTGLLRRLPVLSLAELPVGSDTAHWELTRGYQVASPPLAVLSGLMVRYSLWAASRVTTQRSRVASSRQAQAPQRVMGEPLPCGSVQPG</sequence>
<feature type="region of interest" description="Disordered" evidence="1">
    <location>
        <begin position="64"/>
        <end position="91"/>
    </location>
</feature>
<evidence type="ECO:0000313" key="3">
    <source>
        <dbReference type="Proteomes" id="UP001174936"/>
    </source>
</evidence>
<keyword evidence="3" id="KW-1185">Reference proteome</keyword>
<comment type="caution">
    <text evidence="2">The sequence shown here is derived from an EMBL/GenBank/DDBJ whole genome shotgun (WGS) entry which is preliminary data.</text>
</comment>
<dbReference type="EMBL" id="JAULSV010000002">
    <property type="protein sequence ID" value="KAK0651133.1"/>
    <property type="molecule type" value="Genomic_DNA"/>
</dbReference>
<evidence type="ECO:0000313" key="2">
    <source>
        <dbReference type="EMBL" id="KAK0651133.1"/>
    </source>
</evidence>
<name>A0AA39YEE8_9PEZI</name>
<accession>A0AA39YEE8</accession>
<organism evidence="2 3">
    <name type="scientific">Cercophora newfieldiana</name>
    <dbReference type="NCBI Taxonomy" id="92897"/>
    <lineage>
        <taxon>Eukaryota</taxon>
        <taxon>Fungi</taxon>
        <taxon>Dikarya</taxon>
        <taxon>Ascomycota</taxon>
        <taxon>Pezizomycotina</taxon>
        <taxon>Sordariomycetes</taxon>
        <taxon>Sordariomycetidae</taxon>
        <taxon>Sordariales</taxon>
        <taxon>Lasiosphaeriaceae</taxon>
        <taxon>Cercophora</taxon>
    </lineage>
</organism>
<dbReference type="AlphaFoldDB" id="A0AA39YEE8"/>
<protein>
    <submittedName>
        <fullName evidence="2">Uncharacterized protein</fullName>
    </submittedName>
</protein>
<gene>
    <name evidence="2" type="ORF">B0T16DRAFT_403215</name>
</gene>
<reference evidence="2" key="1">
    <citation type="submission" date="2023-06" db="EMBL/GenBank/DDBJ databases">
        <title>Genome-scale phylogeny and comparative genomics of the fungal order Sordariales.</title>
        <authorList>
            <consortium name="Lawrence Berkeley National Laboratory"/>
            <person name="Hensen N."/>
            <person name="Bonometti L."/>
            <person name="Westerberg I."/>
            <person name="Brannstrom I.O."/>
            <person name="Guillou S."/>
            <person name="Cros-Aarteil S."/>
            <person name="Calhoun S."/>
            <person name="Haridas S."/>
            <person name="Kuo A."/>
            <person name="Mondo S."/>
            <person name="Pangilinan J."/>
            <person name="Riley R."/>
            <person name="Labutti K."/>
            <person name="Andreopoulos B."/>
            <person name="Lipzen A."/>
            <person name="Chen C."/>
            <person name="Yanf M."/>
            <person name="Daum C."/>
            <person name="Ng V."/>
            <person name="Clum A."/>
            <person name="Steindorff A."/>
            <person name="Ohm R."/>
            <person name="Martin F."/>
            <person name="Silar P."/>
            <person name="Natvig D."/>
            <person name="Lalanne C."/>
            <person name="Gautier V."/>
            <person name="Ament-Velasquez S.L."/>
            <person name="Kruys A."/>
            <person name="Hutchinson M.I."/>
            <person name="Powell A.J."/>
            <person name="Barry K."/>
            <person name="Miller A.N."/>
            <person name="Grigoriev I.V."/>
            <person name="Debuchy R."/>
            <person name="Gladieux P."/>
            <person name="Thoren M.H."/>
            <person name="Johannesson H."/>
        </authorList>
    </citation>
    <scope>NUCLEOTIDE SEQUENCE</scope>
    <source>
        <strain evidence="2">SMH2532-1</strain>
    </source>
</reference>
<proteinExistence type="predicted"/>
<evidence type="ECO:0000256" key="1">
    <source>
        <dbReference type="SAM" id="MobiDB-lite"/>
    </source>
</evidence>
<feature type="compositionally biased region" description="Polar residues" evidence="1">
    <location>
        <begin position="64"/>
        <end position="74"/>
    </location>
</feature>
<dbReference type="Proteomes" id="UP001174936">
    <property type="component" value="Unassembled WGS sequence"/>
</dbReference>